<name>T2T6J9_HELPX</name>
<comment type="caution">
    <text evidence="1">The sequence shown here is derived from an EMBL/GenBank/DDBJ whole genome shotgun (WGS) entry which is preliminary data.</text>
</comment>
<gene>
    <name evidence="1" type="ORF">L931_07590</name>
</gene>
<accession>T2T6J9</accession>
<evidence type="ECO:0000313" key="1">
    <source>
        <dbReference type="EMBL" id="EQD99434.1"/>
    </source>
</evidence>
<dbReference type="AlphaFoldDB" id="T2T6J9"/>
<sequence>MALKSFSKFSISKFSFSSIASMILASKFSKKGRN</sequence>
<proteinExistence type="predicted"/>
<evidence type="ECO:0000313" key="2">
    <source>
        <dbReference type="Proteomes" id="UP000015645"/>
    </source>
</evidence>
<dbReference type="Proteomes" id="UP000015645">
    <property type="component" value="Unassembled WGS sequence"/>
</dbReference>
<protein>
    <submittedName>
        <fullName evidence="1">Uncharacterized protein</fullName>
    </submittedName>
</protein>
<dbReference type="EMBL" id="ASYS01000046">
    <property type="protein sequence ID" value="EQD99434.1"/>
    <property type="molecule type" value="Genomic_DNA"/>
</dbReference>
<reference evidence="1 2" key="1">
    <citation type="journal article" date="2013" name="Genome Announc.">
        <title>Draft Genome Sequences of Helicobacter pylori Strains Isolated from Regions of Low and High Gastric Cancer Risk in Colombia.</title>
        <authorList>
            <person name="Sheh A."/>
            <person name="Piazuelo M.B."/>
            <person name="Wilson K.T."/>
            <person name="Correa P."/>
            <person name="Fox J.G."/>
        </authorList>
    </citation>
    <scope>NUCLEOTIDE SEQUENCE [LARGE SCALE GENOMIC DNA]</scope>
    <source>
        <strain evidence="1 2">PZ5024</strain>
    </source>
</reference>
<organism evidence="1 2">
    <name type="scientific">Helicobacter pylori PZ5024</name>
    <dbReference type="NCBI Taxonomy" id="1337391"/>
    <lineage>
        <taxon>Bacteria</taxon>
        <taxon>Pseudomonadati</taxon>
        <taxon>Campylobacterota</taxon>
        <taxon>Epsilonproteobacteria</taxon>
        <taxon>Campylobacterales</taxon>
        <taxon>Helicobacteraceae</taxon>
        <taxon>Helicobacter</taxon>
    </lineage>
</organism>